<evidence type="ECO:0000313" key="3">
    <source>
        <dbReference type="Proteomes" id="UP000575083"/>
    </source>
</evidence>
<dbReference type="InterPro" id="IPR052533">
    <property type="entry name" value="WalJ/YycJ-like"/>
</dbReference>
<comment type="caution">
    <text evidence="2">The sequence shown here is derived from an EMBL/GenBank/DDBJ whole genome shotgun (WGS) entry which is preliminary data.</text>
</comment>
<evidence type="ECO:0000259" key="1">
    <source>
        <dbReference type="SMART" id="SM00849"/>
    </source>
</evidence>
<dbReference type="Proteomes" id="UP000575083">
    <property type="component" value="Unassembled WGS sequence"/>
</dbReference>
<reference evidence="2 3" key="1">
    <citation type="submission" date="2020-08" db="EMBL/GenBank/DDBJ databases">
        <title>Functional genomics of gut bacteria from endangered species of beetles.</title>
        <authorList>
            <person name="Carlos-Shanley C."/>
        </authorList>
    </citation>
    <scope>NUCLEOTIDE SEQUENCE [LARGE SCALE GENOMIC DNA]</scope>
    <source>
        <strain evidence="2 3">S00198</strain>
    </source>
</reference>
<keyword evidence="3" id="KW-1185">Reference proteome</keyword>
<dbReference type="PANTHER" id="PTHR47619">
    <property type="entry name" value="METALLO-HYDROLASE YYCJ-RELATED"/>
    <property type="match status" value="1"/>
</dbReference>
<dbReference type="SMART" id="SM00849">
    <property type="entry name" value="Lactamase_B"/>
    <property type="match status" value="1"/>
</dbReference>
<dbReference type="AlphaFoldDB" id="A0A7X0PEL0"/>
<name>A0A7X0PEL0_9BURK</name>
<dbReference type="PANTHER" id="PTHR47619:SF1">
    <property type="entry name" value="EXODEOXYRIBONUCLEASE WALJ"/>
    <property type="match status" value="1"/>
</dbReference>
<dbReference type="Gene3D" id="3.60.15.10">
    <property type="entry name" value="Ribonuclease Z/Hydroxyacylglutathione hydrolase-like"/>
    <property type="match status" value="1"/>
</dbReference>
<dbReference type="InterPro" id="IPR036866">
    <property type="entry name" value="RibonucZ/Hydroxyglut_hydro"/>
</dbReference>
<gene>
    <name evidence="2" type="ORF">HNP48_003112</name>
</gene>
<dbReference type="Pfam" id="PF00753">
    <property type="entry name" value="Lactamase_B"/>
    <property type="match status" value="1"/>
</dbReference>
<organism evidence="2 3">
    <name type="scientific">Acidovorax soli</name>
    <dbReference type="NCBI Taxonomy" id="592050"/>
    <lineage>
        <taxon>Bacteria</taxon>
        <taxon>Pseudomonadati</taxon>
        <taxon>Pseudomonadota</taxon>
        <taxon>Betaproteobacteria</taxon>
        <taxon>Burkholderiales</taxon>
        <taxon>Comamonadaceae</taxon>
        <taxon>Acidovorax</taxon>
    </lineage>
</organism>
<dbReference type="InterPro" id="IPR001279">
    <property type="entry name" value="Metallo-B-lactamas"/>
</dbReference>
<accession>A0A7X0PEL0</accession>
<dbReference type="SUPFAM" id="SSF56281">
    <property type="entry name" value="Metallo-hydrolase/oxidoreductase"/>
    <property type="match status" value="1"/>
</dbReference>
<protein>
    <submittedName>
        <fullName evidence="2">Phosphoribosyl 1,2-cyclic phosphodiesterase</fullName>
    </submittedName>
</protein>
<evidence type="ECO:0000313" key="2">
    <source>
        <dbReference type="EMBL" id="MBB6560438.1"/>
    </source>
</evidence>
<sequence>MLRLKNLASGSAGNATVVEASDGLHTRRLLVDCGIGPRQLETRLAAAGLQIGQIDGLFITHEHSDHIGCAHALALRHRIPVWMSQGTHMAIGAPDFDGLLTLARDLQPIELGPLSFRPFTVPHDAREPLQLRCTDGAHDLALLTDLGHATPHVLQQVAGCHALFIEANHDPDLLAASAYPAFLKRRVGGAYGHLANQATAAIVQAVRHEGLKWVAAAHLSARNNTPDLARQALAGALQWAPELIVVADQALGTGWLTVGEQPAPAGPLSPPPLPTSLF</sequence>
<feature type="domain" description="Metallo-beta-lactamase" evidence="1">
    <location>
        <begin position="12"/>
        <end position="218"/>
    </location>
</feature>
<dbReference type="RefSeq" id="WP_184858438.1">
    <property type="nucleotide sequence ID" value="NZ_JACHLK010000005.1"/>
</dbReference>
<dbReference type="EMBL" id="JACHLK010000005">
    <property type="protein sequence ID" value="MBB6560438.1"/>
    <property type="molecule type" value="Genomic_DNA"/>
</dbReference>
<proteinExistence type="predicted"/>